<protein>
    <submittedName>
        <fullName evidence="2">Uncharacterized protein</fullName>
    </submittedName>
</protein>
<feature type="transmembrane region" description="Helical" evidence="1">
    <location>
        <begin position="223"/>
        <end position="243"/>
    </location>
</feature>
<dbReference type="Proteomes" id="UP001304671">
    <property type="component" value="Unassembled WGS sequence"/>
</dbReference>
<keyword evidence="1" id="KW-0812">Transmembrane</keyword>
<keyword evidence="1" id="KW-0472">Membrane</keyword>
<keyword evidence="1" id="KW-1133">Transmembrane helix</keyword>
<sequence>MKKIITITCTFLFSFFVCFSQNLLDKSEDFKSELYFLNKESIEKFIFALLSALLGFLFNYLLTKRKEKRDSKQLSYELTIKDVITKEESPIKDNISLTYRNNTVPNITFISCTIKNTGELVVKNQEIRFEFKNTDKLSILEDYFDPKPEPELGVIKESNTEKGLSERKYKIGHLVKDKEVKFNFVVSASNPVLKLHDYNPSGDVIFNEVNINKRKSDKEIMKSFLYTNIFLIVFYPIAHYQFISLSLEILWSVAFLIFNLSFVKPISYILAEYNYRFSKEDDVSSLEFEILGDHNFITIHQNENKDKHINT</sequence>
<gene>
    <name evidence="2" type="ORF">VB264_14595</name>
</gene>
<feature type="transmembrane region" description="Helical" evidence="1">
    <location>
        <begin position="44"/>
        <end position="62"/>
    </location>
</feature>
<evidence type="ECO:0000256" key="1">
    <source>
        <dbReference type="SAM" id="Phobius"/>
    </source>
</evidence>
<keyword evidence="3" id="KW-1185">Reference proteome</keyword>
<evidence type="ECO:0000313" key="3">
    <source>
        <dbReference type="Proteomes" id="UP001304671"/>
    </source>
</evidence>
<proteinExistence type="predicted"/>
<dbReference type="RefSeq" id="WP_323250539.1">
    <property type="nucleotide sequence ID" value="NZ_JAYFUL010000024.1"/>
</dbReference>
<reference evidence="2 3" key="1">
    <citation type="submission" date="2023-12" db="EMBL/GenBank/DDBJ databases">
        <title>Novel species of the genus Arcicella isolated from rivers.</title>
        <authorList>
            <person name="Lu H."/>
        </authorList>
    </citation>
    <scope>NUCLEOTIDE SEQUENCE [LARGE SCALE GENOMIC DNA]</scope>
    <source>
        <strain evidence="2 3">LMG 21963</strain>
    </source>
</reference>
<accession>A0ABU5QPL3</accession>
<evidence type="ECO:0000313" key="2">
    <source>
        <dbReference type="EMBL" id="MEA5259022.1"/>
    </source>
</evidence>
<dbReference type="EMBL" id="JAYFUL010000024">
    <property type="protein sequence ID" value="MEA5259022.1"/>
    <property type="molecule type" value="Genomic_DNA"/>
</dbReference>
<name>A0ABU5QPL3_9BACT</name>
<comment type="caution">
    <text evidence="2">The sequence shown here is derived from an EMBL/GenBank/DDBJ whole genome shotgun (WGS) entry which is preliminary data.</text>
</comment>
<feature type="transmembrane region" description="Helical" evidence="1">
    <location>
        <begin position="249"/>
        <end position="271"/>
    </location>
</feature>
<organism evidence="2 3">
    <name type="scientific">Arcicella aquatica</name>
    <dbReference type="NCBI Taxonomy" id="217141"/>
    <lineage>
        <taxon>Bacteria</taxon>
        <taxon>Pseudomonadati</taxon>
        <taxon>Bacteroidota</taxon>
        <taxon>Cytophagia</taxon>
        <taxon>Cytophagales</taxon>
        <taxon>Flectobacillaceae</taxon>
        <taxon>Arcicella</taxon>
    </lineage>
</organism>